<dbReference type="GO" id="GO:0006071">
    <property type="term" value="P:glycerol metabolic process"/>
    <property type="evidence" value="ECO:0007669"/>
    <property type="project" value="InterPro"/>
</dbReference>
<gene>
    <name evidence="2" type="ORF">SAMN02745111_01874</name>
</gene>
<accession>A0A1T4VX87</accession>
<dbReference type="SUPFAM" id="SSF101473">
    <property type="entry name" value="DhaL-like"/>
    <property type="match status" value="1"/>
</dbReference>
<reference evidence="2 3" key="1">
    <citation type="submission" date="2017-02" db="EMBL/GenBank/DDBJ databases">
        <authorList>
            <person name="Peterson S.W."/>
        </authorList>
    </citation>
    <scope>NUCLEOTIDE SEQUENCE [LARGE SCALE GENOMIC DNA]</scope>
    <source>
        <strain evidence="2 3">ATCC 35992</strain>
    </source>
</reference>
<dbReference type="InterPro" id="IPR048394">
    <property type="entry name" value="FakA-like_M"/>
</dbReference>
<dbReference type="OrthoDB" id="9760324at2"/>
<name>A0A1T4VX87_9FIRM</name>
<evidence type="ECO:0000259" key="1">
    <source>
        <dbReference type="PROSITE" id="PS51480"/>
    </source>
</evidence>
<dbReference type="PANTHER" id="PTHR33434">
    <property type="entry name" value="DEGV DOMAIN-CONTAINING PROTEIN DR_1986-RELATED"/>
    <property type="match status" value="1"/>
</dbReference>
<dbReference type="SMART" id="SM01120">
    <property type="entry name" value="Dak2"/>
    <property type="match status" value="1"/>
</dbReference>
<dbReference type="InterPro" id="IPR036117">
    <property type="entry name" value="DhaL_dom_sf"/>
</dbReference>
<sequence>MSIQTIDGFLLQKMFLAGAANLEAKKEWINELNVFPVPDGDTGTNMTMTIMSAAKEVSAIDVPNMENLAKAISSGSLRGARGNSGVILSQLLRGFTKEVKKEEAIDSIIIARACERAVETAYKAVMKPKEGTILTVAKGVGVKVSEMAKKTDDLEEIIDSAIKYGYEVLDKTPDMLPVLKEAGVVDSGGQGLMEFLQGAFDAFLGKEIDYASLAGEEKVDEGVKYTYETSFVLKPEKNPADIDGDLRGYLDSLGDIDSFAVNNDTIVVSMKTDDPGLAMHKGIKFGVLTNIKVSNLKDADVLVSETTTEETKEVASNEPRKPYGFISVSVGSGINEIFTSLGVDYVIEGGQTMNPSTADILDAADKVNADVIYVLPNNKNIILAAEQAEKLSKDKKIVVVPTKTIPQGIAAVINFNSEVSSEEALAIMTEEIGNVKTGQVTYAVRDTSIDGIAIKEGNIMGIADKGIAAVGESVEDTTVEMIGTMVDEDSELISIYYGAEVSEEDAAKCAKTLEEKYPDLEIEVNKGDQPIYYYIVSVE</sequence>
<dbReference type="STRING" id="39495.SAMN02745111_01874"/>
<dbReference type="Gene3D" id="1.25.40.340">
    <property type="match status" value="1"/>
</dbReference>
<evidence type="ECO:0000313" key="2">
    <source>
        <dbReference type="EMBL" id="SKA69519.1"/>
    </source>
</evidence>
<keyword evidence="3" id="KW-1185">Reference proteome</keyword>
<dbReference type="Pfam" id="PF02734">
    <property type="entry name" value="Dak2"/>
    <property type="match status" value="1"/>
</dbReference>
<dbReference type="GO" id="GO:0004371">
    <property type="term" value="F:glycerone kinase activity"/>
    <property type="evidence" value="ECO:0007669"/>
    <property type="project" value="InterPro"/>
</dbReference>
<dbReference type="Pfam" id="PF21645">
    <property type="entry name" value="FakA-like_M"/>
    <property type="match status" value="1"/>
</dbReference>
<dbReference type="Proteomes" id="UP000190814">
    <property type="component" value="Unassembled WGS sequence"/>
</dbReference>
<dbReference type="SMART" id="SM01121">
    <property type="entry name" value="Dak1_2"/>
    <property type="match status" value="1"/>
</dbReference>
<organism evidence="2 3">
    <name type="scientific">Eubacterium uniforme</name>
    <dbReference type="NCBI Taxonomy" id="39495"/>
    <lineage>
        <taxon>Bacteria</taxon>
        <taxon>Bacillati</taxon>
        <taxon>Bacillota</taxon>
        <taxon>Clostridia</taxon>
        <taxon>Eubacteriales</taxon>
        <taxon>Eubacteriaceae</taxon>
        <taxon>Eubacterium</taxon>
    </lineage>
</organism>
<evidence type="ECO:0000313" key="3">
    <source>
        <dbReference type="Proteomes" id="UP000190814"/>
    </source>
</evidence>
<dbReference type="InterPro" id="IPR004007">
    <property type="entry name" value="DhaL_dom"/>
</dbReference>
<dbReference type="AlphaFoldDB" id="A0A1T4VX87"/>
<dbReference type="RefSeq" id="WP_078766718.1">
    <property type="nucleotide sequence ID" value="NZ_FUXZ01000011.1"/>
</dbReference>
<dbReference type="Pfam" id="PF13684">
    <property type="entry name" value="FakA-like_C"/>
    <property type="match status" value="1"/>
</dbReference>
<dbReference type="NCBIfam" id="TIGR03599">
    <property type="entry name" value="YloV"/>
    <property type="match status" value="1"/>
</dbReference>
<dbReference type="EMBL" id="FUXZ01000011">
    <property type="protein sequence ID" value="SKA69519.1"/>
    <property type="molecule type" value="Genomic_DNA"/>
</dbReference>
<feature type="domain" description="DhaL" evidence="1">
    <location>
        <begin position="9"/>
        <end position="201"/>
    </location>
</feature>
<dbReference type="PROSITE" id="PS51480">
    <property type="entry name" value="DHAL"/>
    <property type="match status" value="1"/>
</dbReference>
<dbReference type="InterPro" id="IPR019986">
    <property type="entry name" value="YloV-like"/>
</dbReference>
<proteinExistence type="predicted"/>
<dbReference type="InterPro" id="IPR033470">
    <property type="entry name" value="FakA-like_C"/>
</dbReference>
<protein>
    <recommendedName>
        <fullName evidence="1">DhaL domain-containing protein</fullName>
    </recommendedName>
</protein>
<dbReference type="InterPro" id="IPR050270">
    <property type="entry name" value="DegV_domain_contain"/>
</dbReference>
<dbReference type="PANTHER" id="PTHR33434:SF4">
    <property type="entry name" value="PHOSPHATASE PROTEIN"/>
    <property type="match status" value="1"/>
</dbReference>